<keyword evidence="2" id="KW-1185">Reference proteome</keyword>
<proteinExistence type="predicted"/>
<evidence type="ECO:0000313" key="1">
    <source>
        <dbReference type="EMBL" id="MBS0027683.1"/>
    </source>
</evidence>
<protein>
    <submittedName>
        <fullName evidence="1">Uncharacterized protein</fullName>
    </submittedName>
</protein>
<dbReference type="EMBL" id="JAGTXB010000004">
    <property type="protein sequence ID" value="MBS0027683.1"/>
    <property type="molecule type" value="Genomic_DNA"/>
</dbReference>
<dbReference type="RefSeq" id="WP_211972788.1">
    <property type="nucleotide sequence ID" value="NZ_CBFHAM010000001.1"/>
</dbReference>
<organism evidence="1 2">
    <name type="scientific">Chitinophaga hostae</name>
    <dbReference type="NCBI Taxonomy" id="2831022"/>
    <lineage>
        <taxon>Bacteria</taxon>
        <taxon>Pseudomonadati</taxon>
        <taxon>Bacteroidota</taxon>
        <taxon>Chitinophagia</taxon>
        <taxon>Chitinophagales</taxon>
        <taxon>Chitinophagaceae</taxon>
        <taxon>Chitinophaga</taxon>
    </lineage>
</organism>
<reference evidence="1 2" key="1">
    <citation type="submission" date="2021-04" db="EMBL/GenBank/DDBJ databases">
        <title>Chitinophaga sp. nov., isolated from the rhizosphere soil.</title>
        <authorList>
            <person name="He S."/>
        </authorList>
    </citation>
    <scope>NUCLEOTIDE SEQUENCE [LARGE SCALE GENOMIC DNA]</scope>
    <source>
        <strain evidence="1 2">2R12</strain>
    </source>
</reference>
<dbReference type="Proteomes" id="UP000676386">
    <property type="component" value="Unassembled WGS sequence"/>
</dbReference>
<evidence type="ECO:0000313" key="2">
    <source>
        <dbReference type="Proteomes" id="UP000676386"/>
    </source>
</evidence>
<accession>A0ABS5IXJ2</accession>
<sequence length="141" mass="16183">MSSIVYRCSKCAKHTYQKFLKVLFVGYNPNKALPEAGRFYPGMMEKEAFLAEYPVRMPAFNALLDQYFAQVGTLDCRDWKPSDSGPYDVTIFDFATRPVEPMKLEKMPDGATKYTAARFLPDSFSKPVVFIGWKYCVDWDA</sequence>
<name>A0ABS5IXJ2_9BACT</name>
<gene>
    <name evidence="1" type="ORF">KE626_10220</name>
</gene>
<comment type="caution">
    <text evidence="1">The sequence shown here is derived from an EMBL/GenBank/DDBJ whole genome shotgun (WGS) entry which is preliminary data.</text>
</comment>